<gene>
    <name evidence="3" type="ORF">NESM_000028800</name>
</gene>
<evidence type="ECO:0000256" key="1">
    <source>
        <dbReference type="SAM" id="MobiDB-lite"/>
    </source>
</evidence>
<dbReference type="EMBL" id="JAECZO010000001">
    <property type="protein sequence ID" value="KAK7199817.1"/>
    <property type="molecule type" value="Genomic_DNA"/>
</dbReference>
<feature type="compositionally biased region" description="Low complexity" evidence="1">
    <location>
        <begin position="161"/>
        <end position="173"/>
    </location>
</feature>
<name>A0AAW0EZN7_9TRYP</name>
<feature type="compositionally biased region" description="Basic residues" evidence="1">
    <location>
        <begin position="1"/>
        <end position="10"/>
    </location>
</feature>
<feature type="transmembrane region" description="Helical" evidence="2">
    <location>
        <begin position="503"/>
        <end position="526"/>
    </location>
</feature>
<feature type="region of interest" description="Disordered" evidence="1">
    <location>
        <begin position="108"/>
        <end position="191"/>
    </location>
</feature>
<feature type="region of interest" description="Disordered" evidence="1">
    <location>
        <begin position="1"/>
        <end position="79"/>
    </location>
</feature>
<feature type="transmembrane region" description="Helical" evidence="2">
    <location>
        <begin position="425"/>
        <end position="444"/>
    </location>
</feature>
<comment type="caution">
    <text evidence="3">The sequence shown here is derived from an EMBL/GenBank/DDBJ whole genome shotgun (WGS) entry which is preliminary data.</text>
</comment>
<proteinExistence type="predicted"/>
<protein>
    <submittedName>
        <fullName evidence="3">Uncharacterized protein</fullName>
    </submittedName>
</protein>
<keyword evidence="2" id="KW-1133">Transmembrane helix</keyword>
<feature type="transmembrane region" description="Helical" evidence="2">
    <location>
        <begin position="568"/>
        <end position="593"/>
    </location>
</feature>
<evidence type="ECO:0000313" key="4">
    <source>
        <dbReference type="Proteomes" id="UP001430356"/>
    </source>
</evidence>
<feature type="transmembrane region" description="Helical" evidence="2">
    <location>
        <begin position="599"/>
        <end position="621"/>
    </location>
</feature>
<keyword evidence="4" id="KW-1185">Reference proteome</keyword>
<evidence type="ECO:0000256" key="2">
    <source>
        <dbReference type="SAM" id="Phobius"/>
    </source>
</evidence>
<feature type="transmembrane region" description="Helical" evidence="2">
    <location>
        <begin position="345"/>
        <end position="373"/>
    </location>
</feature>
<feature type="transmembrane region" description="Helical" evidence="2">
    <location>
        <begin position="474"/>
        <end position="491"/>
    </location>
</feature>
<reference evidence="3 4" key="1">
    <citation type="journal article" date="2021" name="MBio">
        <title>A New Model Trypanosomatid, Novymonas esmeraldas: Genomic Perception of Its 'Candidatus Pandoraea novymonadis' Endosymbiont.</title>
        <authorList>
            <person name="Zakharova A."/>
            <person name="Saura A."/>
            <person name="Butenko A."/>
            <person name="Podesvova L."/>
            <person name="Warmusova S."/>
            <person name="Kostygov A.Y."/>
            <person name="Nenarokova A."/>
            <person name="Lukes J."/>
            <person name="Opperdoes F.R."/>
            <person name="Yurchenko V."/>
        </authorList>
    </citation>
    <scope>NUCLEOTIDE SEQUENCE [LARGE SCALE GENOMIC DNA]</scope>
    <source>
        <strain evidence="3 4">E262AT.01</strain>
    </source>
</reference>
<feature type="transmembrane region" description="Helical" evidence="2">
    <location>
        <begin position="385"/>
        <end position="404"/>
    </location>
</feature>
<dbReference type="Proteomes" id="UP001430356">
    <property type="component" value="Unassembled WGS sequence"/>
</dbReference>
<accession>A0AAW0EZN7</accession>
<feature type="transmembrane region" description="Helical" evidence="2">
    <location>
        <begin position="667"/>
        <end position="690"/>
    </location>
</feature>
<feature type="compositionally biased region" description="Basic residues" evidence="1">
    <location>
        <begin position="139"/>
        <end position="150"/>
    </location>
</feature>
<dbReference type="AlphaFoldDB" id="A0AAW0EZN7"/>
<evidence type="ECO:0000313" key="3">
    <source>
        <dbReference type="EMBL" id="KAK7199817.1"/>
    </source>
</evidence>
<feature type="compositionally biased region" description="Low complexity" evidence="1">
    <location>
        <begin position="42"/>
        <end position="54"/>
    </location>
</feature>
<keyword evidence="2" id="KW-0812">Transmembrane</keyword>
<keyword evidence="2" id="KW-0472">Membrane</keyword>
<sequence length="709" mass="77560">MDSQARRMRVRFVDSSDDGASHVVAVDAGSPRDDGEGSLENSARAASSAAASRRPYAGGGDEAESRDASHHQQRRGGDGWLSSAIYRGVNAAAGLFLGSGGAATHEPYGPGGGGVGDATMSPARLTPRGGGAAATIRSPRARSRSSHHSHSSSDGGDWEFGGSSDRGSSADRAPSTESVSAAERGSELEDGGEYDQVNLNLKDTVLLFIQTGSDVFMNIILATLKASNELVDGETFEIVSDSPAMVKVFLGSGRVAVSDARVQAVVQTKLDEVLAGDPYSGDVVPGDLLDYVRCLCGVPTSRINFQQMVLLRYSGFDYVELLVDYPYLLEKVDKPSFAVHIVFNVLHYIGIAASWIGVLVTLTFTAMVLWTVVYWFDQPRNRNNGYWIIIAYVGGYVVSLVATVRTEEGKIKRYEKQRWGYPSNILRIVPIFPLYEIMLSYVSLRYEISSDAKDYFIIRYDLRNSTLVQHITNGFFYALPQVIVQTFLFIGEDHNHARDISAVCYWLLLGCSCALMFMSIFANYRIAVFSHSCNGRGFAVLSSQGGSTNAFTRLLSRRVVPSEVATKLLVFFTMYFLIAEAVTLFVCLLNLYTCGGGEVVFLSIYVAVVGVSIVALVMFYVYKSFSRLMGVMGIPAGLMQIACMVYRHIDTTDQQCILFASGYSGWMIPSIACFGSMCFSIVAWLAMLLFELLRGTRITQRAVDYYLLI</sequence>
<organism evidence="3 4">
    <name type="scientific">Novymonas esmeraldas</name>
    <dbReference type="NCBI Taxonomy" id="1808958"/>
    <lineage>
        <taxon>Eukaryota</taxon>
        <taxon>Discoba</taxon>
        <taxon>Euglenozoa</taxon>
        <taxon>Kinetoplastea</taxon>
        <taxon>Metakinetoplastina</taxon>
        <taxon>Trypanosomatida</taxon>
        <taxon>Trypanosomatidae</taxon>
        <taxon>Novymonas</taxon>
    </lineage>
</organism>